<evidence type="ECO:0000313" key="3">
    <source>
        <dbReference type="EMBL" id="MCU9594401.1"/>
    </source>
</evidence>
<dbReference type="InterPro" id="IPR029062">
    <property type="entry name" value="Class_I_gatase-like"/>
</dbReference>
<dbReference type="PANTHER" id="PTHR43418">
    <property type="entry name" value="MULTIFUNCTIONAL TRYPTOPHAN BIOSYNTHESIS PROTEIN-RELATED"/>
    <property type="match status" value="1"/>
</dbReference>
<dbReference type="CDD" id="cd01743">
    <property type="entry name" value="GATase1_Anthranilate_Synthase"/>
    <property type="match status" value="1"/>
</dbReference>
<dbReference type="InterPro" id="IPR017926">
    <property type="entry name" value="GATASE"/>
</dbReference>
<dbReference type="InterPro" id="IPR050472">
    <property type="entry name" value="Anth_synth/Amidotransfase"/>
</dbReference>
<organism evidence="3 4">
    <name type="scientific">Pallidibacillus thermolactis</name>
    <dbReference type="NCBI Taxonomy" id="251051"/>
    <lineage>
        <taxon>Bacteria</taxon>
        <taxon>Bacillati</taxon>
        <taxon>Bacillota</taxon>
        <taxon>Bacilli</taxon>
        <taxon>Bacillales</taxon>
        <taxon>Bacillaceae</taxon>
        <taxon>Pallidibacillus</taxon>
    </lineage>
</organism>
<feature type="domain" description="Glutamine amidotransferase" evidence="2">
    <location>
        <begin position="3"/>
        <end position="187"/>
    </location>
</feature>
<dbReference type="PANTHER" id="PTHR43418:SF8">
    <property type="entry name" value="SYNTHASE COMPONENT II, PUTATIVE-RELATED"/>
    <property type="match status" value="1"/>
</dbReference>
<dbReference type="PRINTS" id="PR00097">
    <property type="entry name" value="ANTSNTHASEII"/>
</dbReference>
<dbReference type="EMBL" id="JAOUSE010000020">
    <property type="protein sequence ID" value="MCU9594401.1"/>
    <property type="molecule type" value="Genomic_DNA"/>
</dbReference>
<dbReference type="NCBIfam" id="TIGR00566">
    <property type="entry name" value="trpG_papA"/>
    <property type="match status" value="1"/>
</dbReference>
<accession>A0ABT2WG12</accession>
<dbReference type="InterPro" id="IPR006221">
    <property type="entry name" value="TrpG/PapA_dom"/>
</dbReference>
<evidence type="ECO:0000256" key="1">
    <source>
        <dbReference type="ARBA" id="ARBA00022962"/>
    </source>
</evidence>
<protein>
    <submittedName>
        <fullName evidence="3">Aminodeoxychorismate/anthranilate synthase component II</fullName>
    </submittedName>
</protein>
<reference evidence="3 4" key="1">
    <citation type="submission" date="2022-10" db="EMBL/GenBank/DDBJ databases">
        <title>Description of Fervidibacillus gen. nov. in the family Fervidibacillaceae fam. nov. with two species, Fervidibacillus albus sp. nov., and Fervidibacillus halotolerans sp. nov., isolated from tidal flat sediments.</title>
        <authorList>
            <person name="Kwon K.K."/>
            <person name="Yang S.-H."/>
        </authorList>
    </citation>
    <scope>NUCLEOTIDE SEQUENCE [LARGE SCALE GENOMIC DNA]</scope>
    <source>
        <strain evidence="3 4">DSM 23332</strain>
    </source>
</reference>
<evidence type="ECO:0000259" key="2">
    <source>
        <dbReference type="Pfam" id="PF00117"/>
    </source>
</evidence>
<name>A0ABT2WG12_9BACI</name>
<dbReference type="PRINTS" id="PR00099">
    <property type="entry name" value="CPSGATASE"/>
</dbReference>
<sequence>MFLLIDNYDSFTYNLYQYFSEQDVHVKVVRNDKISLAEIAKMNPEAIILSPGPGLPEQAGICKSLIEQFYDSLPIFGVCLGHQAIAIAFGAKLKQSEKIMHGKTSDMEHCKTGLFANLPDSLEVMRYHSYVVDQYTLPEELEITALSKDDEEIMAIKHKDYPVYGVQFHPESIGTVAGKQIIQNFLQEIQRRNVG</sequence>
<dbReference type="PROSITE" id="PS51273">
    <property type="entry name" value="GATASE_TYPE_1"/>
    <property type="match status" value="1"/>
</dbReference>
<dbReference type="RefSeq" id="WP_263061544.1">
    <property type="nucleotide sequence ID" value="NZ_JAOUSE010000020.1"/>
</dbReference>
<keyword evidence="1" id="KW-0315">Glutamine amidotransferase</keyword>
<proteinExistence type="predicted"/>
<gene>
    <name evidence="3" type="ORF">OEV82_08020</name>
</gene>
<dbReference type="Pfam" id="PF00117">
    <property type="entry name" value="GATase"/>
    <property type="match status" value="1"/>
</dbReference>
<dbReference type="Gene3D" id="3.40.50.880">
    <property type="match status" value="1"/>
</dbReference>
<dbReference type="SUPFAM" id="SSF52317">
    <property type="entry name" value="Class I glutamine amidotransferase-like"/>
    <property type="match status" value="1"/>
</dbReference>
<evidence type="ECO:0000313" key="4">
    <source>
        <dbReference type="Proteomes" id="UP001208656"/>
    </source>
</evidence>
<comment type="caution">
    <text evidence="3">The sequence shown here is derived from an EMBL/GenBank/DDBJ whole genome shotgun (WGS) entry which is preliminary data.</text>
</comment>
<keyword evidence="4" id="KW-1185">Reference proteome</keyword>
<dbReference type="PRINTS" id="PR00096">
    <property type="entry name" value="GATASE"/>
</dbReference>
<dbReference type="Proteomes" id="UP001208656">
    <property type="component" value="Unassembled WGS sequence"/>
</dbReference>